<sequence length="85" mass="8888">METITNKKNSLNTDLESVCDKLDAMKAAQEAAAAMAELSKNVRPVPMLTVDVPTGPPGQTLVSTTPLLSPLDCTIAPPATAHKTD</sequence>
<name>A0AAD2G927_9STRA</name>
<keyword evidence="2" id="KW-1185">Reference proteome</keyword>
<accession>A0AAD2G927</accession>
<dbReference type="Proteomes" id="UP001295423">
    <property type="component" value="Unassembled WGS sequence"/>
</dbReference>
<evidence type="ECO:0000313" key="2">
    <source>
        <dbReference type="Proteomes" id="UP001295423"/>
    </source>
</evidence>
<dbReference type="EMBL" id="CAKOGP040002180">
    <property type="protein sequence ID" value="CAJ1964397.1"/>
    <property type="molecule type" value="Genomic_DNA"/>
</dbReference>
<reference evidence="1" key="1">
    <citation type="submission" date="2023-08" db="EMBL/GenBank/DDBJ databases">
        <authorList>
            <person name="Audoor S."/>
            <person name="Bilcke G."/>
        </authorList>
    </citation>
    <scope>NUCLEOTIDE SEQUENCE</scope>
</reference>
<protein>
    <submittedName>
        <fullName evidence="1">Uncharacterized protein</fullName>
    </submittedName>
</protein>
<dbReference type="AlphaFoldDB" id="A0AAD2G927"/>
<comment type="caution">
    <text evidence="1">The sequence shown here is derived from an EMBL/GenBank/DDBJ whole genome shotgun (WGS) entry which is preliminary data.</text>
</comment>
<proteinExistence type="predicted"/>
<organism evidence="1 2">
    <name type="scientific">Cylindrotheca closterium</name>
    <dbReference type="NCBI Taxonomy" id="2856"/>
    <lineage>
        <taxon>Eukaryota</taxon>
        <taxon>Sar</taxon>
        <taxon>Stramenopiles</taxon>
        <taxon>Ochrophyta</taxon>
        <taxon>Bacillariophyta</taxon>
        <taxon>Bacillariophyceae</taxon>
        <taxon>Bacillariophycidae</taxon>
        <taxon>Bacillariales</taxon>
        <taxon>Bacillariaceae</taxon>
        <taxon>Cylindrotheca</taxon>
    </lineage>
</organism>
<evidence type="ECO:0000313" key="1">
    <source>
        <dbReference type="EMBL" id="CAJ1964397.1"/>
    </source>
</evidence>
<gene>
    <name evidence="1" type="ORF">CYCCA115_LOCUS20612</name>
</gene>